<evidence type="ECO:0000313" key="4">
    <source>
        <dbReference type="Proteomes" id="UP000199249"/>
    </source>
</evidence>
<evidence type="ECO:0000256" key="1">
    <source>
        <dbReference type="ARBA" id="ARBA00008791"/>
    </source>
</evidence>
<dbReference type="PRINTS" id="PR01438">
    <property type="entry name" value="UNVRSLSTRESS"/>
</dbReference>
<dbReference type="InterPro" id="IPR006016">
    <property type="entry name" value="UspA"/>
</dbReference>
<dbReference type="InterPro" id="IPR014729">
    <property type="entry name" value="Rossmann-like_a/b/a_fold"/>
</dbReference>
<dbReference type="PANTHER" id="PTHR46268">
    <property type="entry name" value="STRESS RESPONSE PROTEIN NHAX"/>
    <property type="match status" value="1"/>
</dbReference>
<organism evidence="3 4">
    <name type="scientific">Hymenobacter psychrophilus</name>
    <dbReference type="NCBI Taxonomy" id="651662"/>
    <lineage>
        <taxon>Bacteria</taxon>
        <taxon>Pseudomonadati</taxon>
        <taxon>Bacteroidota</taxon>
        <taxon>Cytophagia</taxon>
        <taxon>Cytophagales</taxon>
        <taxon>Hymenobacteraceae</taxon>
        <taxon>Hymenobacter</taxon>
    </lineage>
</organism>
<dbReference type="EMBL" id="FNOV01000001">
    <property type="protein sequence ID" value="SDX34561.1"/>
    <property type="molecule type" value="Genomic_DNA"/>
</dbReference>
<dbReference type="CDD" id="cd00293">
    <property type="entry name" value="USP-like"/>
    <property type="match status" value="2"/>
</dbReference>
<protein>
    <submittedName>
        <fullName evidence="3">Nucleotide-binding universal stress protein, UspA family</fullName>
    </submittedName>
</protein>
<proteinExistence type="inferred from homology"/>
<accession>A0A1H3AYT3</accession>
<keyword evidence="4" id="KW-1185">Reference proteome</keyword>
<feature type="domain" description="UspA" evidence="2">
    <location>
        <begin position="1"/>
        <end position="149"/>
    </location>
</feature>
<evidence type="ECO:0000259" key="2">
    <source>
        <dbReference type="Pfam" id="PF00582"/>
    </source>
</evidence>
<gene>
    <name evidence="3" type="ORF">SAMN04488069_10187</name>
</gene>
<dbReference type="RefSeq" id="WP_092736752.1">
    <property type="nucleotide sequence ID" value="NZ_FNOV01000001.1"/>
</dbReference>
<dbReference type="Gene3D" id="3.40.50.620">
    <property type="entry name" value="HUPs"/>
    <property type="match status" value="2"/>
</dbReference>
<dbReference type="Pfam" id="PF00582">
    <property type="entry name" value="Usp"/>
    <property type="match status" value="2"/>
</dbReference>
<evidence type="ECO:0000313" key="3">
    <source>
        <dbReference type="EMBL" id="SDX34561.1"/>
    </source>
</evidence>
<name>A0A1H3AYT3_9BACT</name>
<sequence length="281" mass="30538">MKNILVPTDFSPESRYAFEAAVQLAQRSGGQLLLLHCFVPPTDSHVSTTGGLVGGHGLDDVYVLKTLQAIKRRMHGLMAQAHELAPDVPVHELVLTTEPETAILEIIQDRGIDLVVLGAHENTSWTRFFLSTHTEHIMRGASCPVLTVKHPVKNFEVRHLVFASDFSAEADQVAPSLQRLLGLYPAATLHLLDVVPTAGHHARALEAIHAFAARHQFSHYEPDVFDAPRASTGIPRFAEQAHADLVVMLTHGRSALSHLLQGSISEAVALHAAPPVLTVPI</sequence>
<dbReference type="SUPFAM" id="SSF52402">
    <property type="entry name" value="Adenine nucleotide alpha hydrolases-like"/>
    <property type="match status" value="2"/>
</dbReference>
<reference evidence="4" key="1">
    <citation type="submission" date="2016-10" db="EMBL/GenBank/DDBJ databases">
        <authorList>
            <person name="Varghese N."/>
            <person name="Submissions S."/>
        </authorList>
    </citation>
    <scope>NUCLEOTIDE SEQUENCE [LARGE SCALE GENOMIC DNA]</scope>
    <source>
        <strain evidence="4">CGMCC 1.8975</strain>
    </source>
</reference>
<dbReference type="Proteomes" id="UP000199249">
    <property type="component" value="Unassembled WGS sequence"/>
</dbReference>
<feature type="domain" description="UspA" evidence="2">
    <location>
        <begin position="230"/>
        <end position="280"/>
    </location>
</feature>
<comment type="similarity">
    <text evidence="1">Belongs to the universal stress protein A family.</text>
</comment>
<dbReference type="InterPro" id="IPR006015">
    <property type="entry name" value="Universal_stress_UspA"/>
</dbReference>
<dbReference type="STRING" id="651662.SAMN04488069_10187"/>
<dbReference type="AlphaFoldDB" id="A0A1H3AYT3"/>
<dbReference type="OrthoDB" id="1522603at2"/>
<dbReference type="PANTHER" id="PTHR46268:SF6">
    <property type="entry name" value="UNIVERSAL STRESS PROTEIN UP12"/>
    <property type="match status" value="1"/>
</dbReference>